<evidence type="ECO:0000256" key="1">
    <source>
        <dbReference type="SAM" id="MobiDB-lite"/>
    </source>
</evidence>
<keyword evidence="2" id="KW-1133">Transmembrane helix</keyword>
<evidence type="ECO:0008006" key="5">
    <source>
        <dbReference type="Google" id="ProtNLM"/>
    </source>
</evidence>
<organism evidence="3 4">
    <name type="scientific">Corynebacterium gerontici</name>
    <dbReference type="NCBI Taxonomy" id="2079234"/>
    <lineage>
        <taxon>Bacteria</taxon>
        <taxon>Bacillati</taxon>
        <taxon>Actinomycetota</taxon>
        <taxon>Actinomycetes</taxon>
        <taxon>Mycobacteriales</taxon>
        <taxon>Corynebacteriaceae</taxon>
        <taxon>Corynebacterium</taxon>
    </lineage>
</organism>
<proteinExistence type="predicted"/>
<keyword evidence="4" id="KW-1185">Reference proteome</keyword>
<dbReference type="Proteomes" id="UP000271587">
    <property type="component" value="Chromosome"/>
</dbReference>
<feature type="compositionally biased region" description="Low complexity" evidence="1">
    <location>
        <begin position="297"/>
        <end position="348"/>
    </location>
</feature>
<feature type="transmembrane region" description="Helical" evidence="2">
    <location>
        <begin position="373"/>
        <end position="395"/>
    </location>
</feature>
<dbReference type="OrthoDB" id="4941530at2"/>
<protein>
    <recommendedName>
        <fullName evidence="5">Gram-positive cocci surface proteins LPxTG domain-containing protein</fullName>
    </recommendedName>
</protein>
<evidence type="ECO:0000313" key="4">
    <source>
        <dbReference type="Proteomes" id="UP000271587"/>
    </source>
</evidence>
<dbReference type="AlphaFoldDB" id="A0A3G6J101"/>
<keyword evidence="2" id="KW-0472">Membrane</keyword>
<dbReference type="KEGG" id="cgk:CGERO_06735"/>
<keyword evidence="2" id="KW-0812">Transmembrane</keyword>
<evidence type="ECO:0000313" key="3">
    <source>
        <dbReference type="EMBL" id="AZA11647.1"/>
    </source>
</evidence>
<feature type="compositionally biased region" description="Acidic residues" evidence="1">
    <location>
        <begin position="268"/>
        <end position="296"/>
    </location>
</feature>
<sequence length="400" mass="43245">MRTDGLWLHQNLELVNPTTKDKMKIELRNRQAAPNCELITEPVWYKYDGDTGTTSVYGAGVYEMGTRPIGDAENPVYAIPTDCKPVPICDADDGLVTQHDPNYRYSSREEDMIVPIFKVGRDNSRVLSGSYWYFEQYLQDADGNWKLTNPGGDIIEMTGDGRFYTRDILLTPDVEHEIIQFHEVQAPTGYAVDSTNYVFERDGLGAEWNIYEGGKVNFDEDSRSLSIDTANVVTDPAKQHVVRMSDRNIAILDQTTDGKECQPTEPSDPTDTETTDSTDPETSEETTDPTDPETSEETTVPAKPSVSVSASVEVSASEAPSSSSDASETQSSDAPESSESSTSNAVAGSNGGYGGSSSSSSSSSSRSLANTGASVLGLFIAGSALIALGFALVTARRKKQ</sequence>
<dbReference type="RefSeq" id="WP_123934402.1">
    <property type="nucleotide sequence ID" value="NZ_CP033897.1"/>
</dbReference>
<accession>A0A3G6J101</accession>
<dbReference type="NCBIfam" id="TIGR01167">
    <property type="entry name" value="LPXTG_anchor"/>
    <property type="match status" value="1"/>
</dbReference>
<gene>
    <name evidence="3" type="ORF">CGERO_06735</name>
</gene>
<dbReference type="EMBL" id="CP033897">
    <property type="protein sequence ID" value="AZA11647.1"/>
    <property type="molecule type" value="Genomic_DNA"/>
</dbReference>
<name>A0A3G6J101_9CORY</name>
<reference evidence="3 4" key="1">
    <citation type="submission" date="2018-11" db="EMBL/GenBank/DDBJ databases">
        <authorList>
            <person name="Kleinhagauer T."/>
            <person name="Glaeser S.P."/>
            <person name="Spergser J."/>
            <person name="Ruckert C."/>
            <person name="Kaempfer P."/>
            <person name="Busse H.-J."/>
        </authorList>
    </citation>
    <scope>NUCLEOTIDE SEQUENCE [LARGE SCALE GENOMIC DNA]</scope>
    <source>
        <strain evidence="3 4">W8</strain>
    </source>
</reference>
<feature type="compositionally biased region" description="Low complexity" evidence="1">
    <location>
        <begin position="356"/>
        <end position="368"/>
    </location>
</feature>
<feature type="region of interest" description="Disordered" evidence="1">
    <location>
        <begin position="252"/>
        <end position="368"/>
    </location>
</feature>
<evidence type="ECO:0000256" key="2">
    <source>
        <dbReference type="SAM" id="Phobius"/>
    </source>
</evidence>